<protein>
    <submittedName>
        <fullName evidence="8">PQQ-binding-like beta-propeller repeat protein</fullName>
    </submittedName>
</protein>
<evidence type="ECO:0000313" key="9">
    <source>
        <dbReference type="Proteomes" id="UP001612415"/>
    </source>
</evidence>
<keyword evidence="2 5" id="KW-0547">Nucleotide-binding</keyword>
<feature type="region of interest" description="Disordered" evidence="6">
    <location>
        <begin position="354"/>
        <end position="373"/>
    </location>
</feature>
<dbReference type="InterPro" id="IPR015943">
    <property type="entry name" value="WD40/YVTN_repeat-like_dom_sf"/>
</dbReference>
<keyword evidence="9" id="KW-1185">Reference proteome</keyword>
<feature type="region of interest" description="Disordered" evidence="6">
    <location>
        <begin position="271"/>
        <end position="325"/>
    </location>
</feature>
<name>A0ABW7XTJ7_STRCE</name>
<gene>
    <name evidence="8" type="ORF">ACIA8P_00090</name>
</gene>
<dbReference type="PANTHER" id="PTHR43289:SF34">
    <property type="entry name" value="SERINE_THREONINE-PROTEIN KINASE YBDM-RELATED"/>
    <property type="match status" value="1"/>
</dbReference>
<dbReference type="RefSeq" id="WP_398654132.1">
    <property type="nucleotide sequence ID" value="NZ_JBITDC010000001.1"/>
</dbReference>
<dbReference type="InterPro" id="IPR000719">
    <property type="entry name" value="Prot_kinase_dom"/>
</dbReference>
<dbReference type="Proteomes" id="UP001612415">
    <property type="component" value="Unassembled WGS sequence"/>
</dbReference>
<dbReference type="InterPro" id="IPR018391">
    <property type="entry name" value="PQQ_b-propeller_rpt"/>
</dbReference>
<dbReference type="InterPro" id="IPR002372">
    <property type="entry name" value="PQQ_rpt_dom"/>
</dbReference>
<dbReference type="SMART" id="SM00564">
    <property type="entry name" value="PQQ"/>
    <property type="match status" value="5"/>
</dbReference>
<dbReference type="SMART" id="SM00220">
    <property type="entry name" value="S_TKc"/>
    <property type="match status" value="1"/>
</dbReference>
<dbReference type="SUPFAM" id="SSF50998">
    <property type="entry name" value="Quinoprotein alcohol dehydrogenase-like"/>
    <property type="match status" value="2"/>
</dbReference>
<sequence length="752" mass="79795">MSLSPADAESIGGYALERRLGSGGMGVVYLGRSASGRQVAVKVVHAQYALDEEFRTRFRQEVAAARRVSGAFTAPVVDADPDAELPWMATLYVQGRTLAEVVTRDGPLVGQDLRKLALGLVEALRDIHRAGVVHRDLKPSNVLMAEDGPRVIDFGISRAVDNEVLTVTGRLIGTPPFMSPEQFAAPRDVTGASDVFSLGSLLVYAATGNRPFNGGSPYTTGFQVMYEAPALDGVQEPLRSIVERCLDKDPAARPELAELHRMLRALPATAAPTAPGAADPTMTPGATDRAGSLHRATPPHAAPRRAAARRTGETHNSRTGHGRRGRRILVSLAAAMAVTGLIITAVKWGPHRLTASEPPTASDSAGPSAPELPAGWQPWRASLSVAVKGEPVDDLAYGCVPDAAALYCAGTGFTVAKIDAATGRVLWRYGTSPQTSRPVGVRNGLVYVYEKPPDAIYENATYLTRRLVALDADTRQRRWSHLVSDDRPAYLFSRGVLAMSKDAKKFVAYDEAGRELWTAPAQASAGNTCIPGVLDGAPYGLCTPDDPARGSVSLLRLDPADGTRHEIATLPAGTQPLGVVGGRTLLLVPQDVEYVSDSGEDEPYKQLLSVDPRSGAVQRIPLPATTRGSANLIGGVVYFVRPNGTVTAVRAANGKRLWQKSTDGENLSAPVASRTYGDLYFINRYGRLLALDRDTGAPKWHTTALDNPGGSVEDTTPSVLLVDDAIVAVAGNTAFSVRPDRPTARPSPATAG</sequence>
<dbReference type="SUPFAM" id="SSF56112">
    <property type="entry name" value="Protein kinase-like (PK-like)"/>
    <property type="match status" value="1"/>
</dbReference>
<proteinExistence type="predicted"/>
<dbReference type="PROSITE" id="PS00108">
    <property type="entry name" value="PROTEIN_KINASE_ST"/>
    <property type="match status" value="1"/>
</dbReference>
<dbReference type="InterPro" id="IPR017441">
    <property type="entry name" value="Protein_kinase_ATP_BS"/>
</dbReference>
<dbReference type="InterPro" id="IPR011009">
    <property type="entry name" value="Kinase-like_dom_sf"/>
</dbReference>
<accession>A0ABW7XTJ7</accession>
<feature type="domain" description="Protein kinase" evidence="7">
    <location>
        <begin position="14"/>
        <end position="263"/>
    </location>
</feature>
<feature type="compositionally biased region" description="Low complexity" evidence="6">
    <location>
        <begin position="271"/>
        <end position="299"/>
    </location>
</feature>
<evidence type="ECO:0000313" key="8">
    <source>
        <dbReference type="EMBL" id="MFI5673063.1"/>
    </source>
</evidence>
<keyword evidence="4 5" id="KW-0067">ATP-binding</keyword>
<dbReference type="PROSITE" id="PS00107">
    <property type="entry name" value="PROTEIN_KINASE_ATP"/>
    <property type="match status" value="1"/>
</dbReference>
<keyword evidence="1" id="KW-0808">Transferase</keyword>
<dbReference type="PANTHER" id="PTHR43289">
    <property type="entry name" value="MITOGEN-ACTIVATED PROTEIN KINASE KINASE KINASE 20-RELATED"/>
    <property type="match status" value="1"/>
</dbReference>
<dbReference type="Gene3D" id="1.10.510.10">
    <property type="entry name" value="Transferase(Phosphotransferase) domain 1"/>
    <property type="match status" value="1"/>
</dbReference>
<evidence type="ECO:0000256" key="5">
    <source>
        <dbReference type="PROSITE-ProRule" id="PRU10141"/>
    </source>
</evidence>
<dbReference type="InterPro" id="IPR008271">
    <property type="entry name" value="Ser/Thr_kinase_AS"/>
</dbReference>
<reference evidence="8 9" key="1">
    <citation type="submission" date="2024-10" db="EMBL/GenBank/DDBJ databases">
        <title>The Natural Products Discovery Center: Release of the First 8490 Sequenced Strains for Exploring Actinobacteria Biosynthetic Diversity.</title>
        <authorList>
            <person name="Kalkreuter E."/>
            <person name="Kautsar S.A."/>
            <person name="Yang D."/>
            <person name="Bader C.D."/>
            <person name="Teijaro C.N."/>
            <person name="Fluegel L."/>
            <person name="Davis C.M."/>
            <person name="Simpson J.R."/>
            <person name="Lauterbach L."/>
            <person name="Steele A.D."/>
            <person name="Gui C."/>
            <person name="Meng S."/>
            <person name="Li G."/>
            <person name="Viehrig K."/>
            <person name="Ye F."/>
            <person name="Su P."/>
            <person name="Kiefer A.F."/>
            <person name="Nichols A."/>
            <person name="Cepeda A.J."/>
            <person name="Yan W."/>
            <person name="Fan B."/>
            <person name="Jiang Y."/>
            <person name="Adhikari A."/>
            <person name="Zheng C.-J."/>
            <person name="Schuster L."/>
            <person name="Cowan T.M."/>
            <person name="Smanski M.J."/>
            <person name="Chevrette M.G."/>
            <person name="De Carvalho L.P.S."/>
            <person name="Shen B."/>
        </authorList>
    </citation>
    <scope>NUCLEOTIDE SEQUENCE [LARGE SCALE GENOMIC DNA]</scope>
    <source>
        <strain evidence="8 9">NPDC051599</strain>
    </source>
</reference>
<keyword evidence="3" id="KW-0418">Kinase</keyword>
<organism evidence="8 9">
    <name type="scientific">Streptomyces cellulosae</name>
    <dbReference type="NCBI Taxonomy" id="1968"/>
    <lineage>
        <taxon>Bacteria</taxon>
        <taxon>Bacillati</taxon>
        <taxon>Actinomycetota</taxon>
        <taxon>Actinomycetes</taxon>
        <taxon>Kitasatosporales</taxon>
        <taxon>Streptomycetaceae</taxon>
        <taxon>Streptomyces</taxon>
    </lineage>
</organism>
<dbReference type="InterPro" id="IPR011047">
    <property type="entry name" value="Quinoprotein_ADH-like_sf"/>
</dbReference>
<dbReference type="PROSITE" id="PS50011">
    <property type="entry name" value="PROTEIN_KINASE_DOM"/>
    <property type="match status" value="1"/>
</dbReference>
<comment type="caution">
    <text evidence="8">The sequence shown here is derived from an EMBL/GenBank/DDBJ whole genome shotgun (WGS) entry which is preliminary data.</text>
</comment>
<dbReference type="CDD" id="cd14014">
    <property type="entry name" value="STKc_PknB_like"/>
    <property type="match status" value="1"/>
</dbReference>
<evidence type="ECO:0000256" key="6">
    <source>
        <dbReference type="SAM" id="MobiDB-lite"/>
    </source>
</evidence>
<evidence type="ECO:0000256" key="1">
    <source>
        <dbReference type="ARBA" id="ARBA00022679"/>
    </source>
</evidence>
<dbReference type="Gene3D" id="2.40.10.480">
    <property type="match status" value="1"/>
</dbReference>
<feature type="binding site" evidence="5">
    <location>
        <position position="42"/>
    </location>
    <ligand>
        <name>ATP</name>
        <dbReference type="ChEBI" id="CHEBI:30616"/>
    </ligand>
</feature>
<evidence type="ECO:0000256" key="3">
    <source>
        <dbReference type="ARBA" id="ARBA00022777"/>
    </source>
</evidence>
<evidence type="ECO:0000259" key="7">
    <source>
        <dbReference type="PROSITE" id="PS50011"/>
    </source>
</evidence>
<dbReference type="Pfam" id="PF00069">
    <property type="entry name" value="Pkinase"/>
    <property type="match status" value="1"/>
</dbReference>
<dbReference type="Gene3D" id="2.130.10.10">
    <property type="entry name" value="YVTN repeat-like/Quinoprotein amine dehydrogenase"/>
    <property type="match status" value="1"/>
</dbReference>
<dbReference type="EMBL" id="JBITDC010000001">
    <property type="protein sequence ID" value="MFI5673063.1"/>
    <property type="molecule type" value="Genomic_DNA"/>
</dbReference>
<dbReference type="Gene3D" id="3.30.200.20">
    <property type="entry name" value="Phosphorylase Kinase, domain 1"/>
    <property type="match status" value="1"/>
</dbReference>
<evidence type="ECO:0000256" key="2">
    <source>
        <dbReference type="ARBA" id="ARBA00022741"/>
    </source>
</evidence>
<evidence type="ECO:0000256" key="4">
    <source>
        <dbReference type="ARBA" id="ARBA00022840"/>
    </source>
</evidence>
<dbReference type="Pfam" id="PF13360">
    <property type="entry name" value="PQQ_2"/>
    <property type="match status" value="2"/>
</dbReference>